<dbReference type="Gene3D" id="3.55.50.10">
    <property type="entry name" value="Baseplate protein-like domains"/>
    <property type="match status" value="1"/>
</dbReference>
<evidence type="ECO:0000259" key="2">
    <source>
        <dbReference type="Pfam" id="PF04717"/>
    </source>
</evidence>
<keyword evidence="4" id="KW-1185">Reference proteome</keyword>
<gene>
    <name evidence="3" type="ORF">H6H03_28410</name>
</gene>
<dbReference type="Proteomes" id="UP000637383">
    <property type="component" value="Unassembled WGS sequence"/>
</dbReference>
<dbReference type="Gene3D" id="2.40.50.230">
    <property type="entry name" value="Gp5 N-terminal domain"/>
    <property type="match status" value="1"/>
</dbReference>
<accession>A0ABR8KDY0</accession>
<evidence type="ECO:0000313" key="4">
    <source>
        <dbReference type="Proteomes" id="UP000637383"/>
    </source>
</evidence>
<name>A0ABR8KDY0_9NOSO</name>
<dbReference type="InterPro" id="IPR047702">
    <property type="entry name" value="VgrG-rel"/>
</dbReference>
<feature type="region of interest" description="Disordered" evidence="1">
    <location>
        <begin position="258"/>
        <end position="277"/>
    </location>
</feature>
<sequence length="662" mass="73693">MPTQTKPGLYLSQLQLQINGTDAPQELMNDVLEVIVEESLHLPSMFTLLINNTYLSGSNANTPWRYDNYFKIGDKIKIGFSNSTTLDKDFKHYDKEYLIESEVTALEAYFQETSDAHILIRGYDVSHRLHRGRYNRSFLNQTDSDIVRKVASEVSIQLGKIEESGETHEYIFQENQTNMEFLQKRAALIGFLLYIQDNKLHFHKPEKDASLNLKWLIDINSFYPRVTTAQQVNNVEVRCWDYTQKKLITSTANSETVITETGSGKGSSTSTDFNLSNQPPKMIVVDQPVYNPKDAEMMAQALCNELGGEFVHADGKANGNPEIRAGKVIKLEGMGDRYNGEYHITETRHTYKNLVYTTEFSVRGLRDRSLLKTLSPPTHLQPGQTFLVGIVTDNNDPQGMGRVKVKFPTLTEEHSSYWARVVGLGAANNRGFYCLPEIDDEVLVGFEHGNIHRPFIIGGVWNGKDKTPEKVEDTINKGKVRLRTIRTRTGHTVEFVEDDGGGSNENNSKDGIYIYTSGGHHIRLNDQDSSPDDQFIEIETSGGHKVRLDDATTAQGIRITSSGGHQVHLNDKPLQSIEVQTTSGQNLTLNDEVMIVTLQTTGMISIQAGADVNINATGAVSVEASEVNISSLAITMEASEINMMAASISMEGFVTANAIPVV</sequence>
<proteinExistence type="predicted"/>
<dbReference type="Gene3D" id="2.160.20.120">
    <property type="match status" value="1"/>
</dbReference>
<dbReference type="SUPFAM" id="SSF69279">
    <property type="entry name" value="Phage tail proteins"/>
    <property type="match status" value="1"/>
</dbReference>
<dbReference type="InterPro" id="IPR037026">
    <property type="entry name" value="Vgr_OB-fold_dom_sf"/>
</dbReference>
<organism evidence="3 4">
    <name type="scientific">Nostoc paludosum FACHB-159</name>
    <dbReference type="NCBI Taxonomy" id="2692908"/>
    <lineage>
        <taxon>Bacteria</taxon>
        <taxon>Bacillati</taxon>
        <taxon>Cyanobacteriota</taxon>
        <taxon>Cyanophyceae</taxon>
        <taxon>Nostocales</taxon>
        <taxon>Nostocaceae</taxon>
        <taxon>Nostoc</taxon>
    </lineage>
</organism>
<feature type="compositionally biased region" description="Low complexity" evidence="1">
    <location>
        <begin position="259"/>
        <end position="271"/>
    </location>
</feature>
<dbReference type="InterPro" id="IPR006531">
    <property type="entry name" value="Gp5/Vgr_OB"/>
</dbReference>
<comment type="caution">
    <text evidence="3">The sequence shown here is derived from an EMBL/GenBank/DDBJ whole genome shotgun (WGS) entry which is preliminary data.</text>
</comment>
<evidence type="ECO:0000256" key="1">
    <source>
        <dbReference type="SAM" id="MobiDB-lite"/>
    </source>
</evidence>
<evidence type="ECO:0000313" key="3">
    <source>
        <dbReference type="EMBL" id="MBD2737765.1"/>
    </source>
</evidence>
<dbReference type="NCBIfam" id="NF033848">
    <property type="entry name" value="VgrG_rel"/>
    <property type="match status" value="1"/>
</dbReference>
<dbReference type="SUPFAM" id="SSF69255">
    <property type="entry name" value="gp5 N-terminal domain-like"/>
    <property type="match status" value="1"/>
</dbReference>
<dbReference type="Pfam" id="PF05954">
    <property type="entry name" value="Phage_GPD"/>
    <property type="match status" value="1"/>
</dbReference>
<reference evidence="3 4" key="1">
    <citation type="journal article" date="2020" name="ISME J.">
        <title>Comparative genomics reveals insights into cyanobacterial evolution and habitat adaptation.</title>
        <authorList>
            <person name="Chen M.Y."/>
            <person name="Teng W.K."/>
            <person name="Zhao L."/>
            <person name="Hu C.X."/>
            <person name="Zhou Y.K."/>
            <person name="Han B.P."/>
            <person name="Song L.R."/>
            <person name="Shu W.S."/>
        </authorList>
    </citation>
    <scope>NUCLEOTIDE SEQUENCE [LARGE SCALE GENOMIC DNA]</scope>
    <source>
        <strain evidence="3 4">FACHB-159</strain>
    </source>
</reference>
<dbReference type="RefSeq" id="WP_190958337.1">
    <property type="nucleotide sequence ID" value="NZ_JACJTU010000037.1"/>
</dbReference>
<feature type="domain" description="Gp5/Type VI secretion system Vgr protein OB-fold" evidence="2">
    <location>
        <begin position="388"/>
        <end position="461"/>
    </location>
</feature>
<protein>
    <submittedName>
        <fullName evidence="3">VgrG-related protein</fullName>
    </submittedName>
</protein>
<dbReference type="Pfam" id="PF04717">
    <property type="entry name" value="Phage_base_V"/>
    <property type="match status" value="1"/>
</dbReference>
<dbReference type="EMBL" id="JACJTU010000037">
    <property type="protein sequence ID" value="MBD2737765.1"/>
    <property type="molecule type" value="Genomic_DNA"/>
</dbReference>